<name>A0A423N7F5_PSEFL</name>
<comment type="caution">
    <text evidence="2">The sequence shown here is derived from an EMBL/GenBank/DDBJ whole genome shotgun (WGS) entry which is preliminary data.</text>
</comment>
<protein>
    <submittedName>
        <fullName evidence="2">Uncharacterized protein</fullName>
    </submittedName>
</protein>
<dbReference type="Gene3D" id="1.25.40.10">
    <property type="entry name" value="Tetratricopeptide repeat domain"/>
    <property type="match status" value="1"/>
</dbReference>
<feature type="chain" id="PRO_5019509809" evidence="1">
    <location>
        <begin position="26"/>
        <end position="362"/>
    </location>
</feature>
<feature type="signal peptide" evidence="1">
    <location>
        <begin position="1"/>
        <end position="25"/>
    </location>
</feature>
<evidence type="ECO:0000313" key="2">
    <source>
        <dbReference type="EMBL" id="RON94071.1"/>
    </source>
</evidence>
<gene>
    <name evidence="2" type="ORF">BK672_17485</name>
</gene>
<dbReference type="AlphaFoldDB" id="A0A423N7F5"/>
<evidence type="ECO:0000313" key="3">
    <source>
        <dbReference type="Proteomes" id="UP000283650"/>
    </source>
</evidence>
<keyword evidence="1" id="KW-0732">Signal</keyword>
<dbReference type="RefSeq" id="WP_123376099.1">
    <property type="nucleotide sequence ID" value="NZ_MOBY01000010.1"/>
</dbReference>
<organism evidence="2 3">
    <name type="scientific">Pseudomonas fluorescens</name>
    <dbReference type="NCBI Taxonomy" id="294"/>
    <lineage>
        <taxon>Bacteria</taxon>
        <taxon>Pseudomonadati</taxon>
        <taxon>Pseudomonadota</taxon>
        <taxon>Gammaproteobacteria</taxon>
        <taxon>Pseudomonadales</taxon>
        <taxon>Pseudomonadaceae</taxon>
        <taxon>Pseudomonas</taxon>
    </lineage>
</organism>
<proteinExistence type="predicted"/>
<dbReference type="InterPro" id="IPR011990">
    <property type="entry name" value="TPR-like_helical_dom_sf"/>
</dbReference>
<dbReference type="Proteomes" id="UP000283650">
    <property type="component" value="Unassembled WGS sequence"/>
</dbReference>
<dbReference type="SUPFAM" id="SSF48452">
    <property type="entry name" value="TPR-like"/>
    <property type="match status" value="1"/>
</dbReference>
<sequence length="362" mass="39173">MKRVLQSVLCALTCCVAVPGSPALAAPQVLKEIPASLLGDVSRQNVFVLEGDADEASNRLLIAPMQARNEDILLDTSKALPLIKSQYSSALQGVFSVHVLKGRPGVMTVIDPQAEEAVVKQPFVEAGDYIALVTSEEDNAVYNFNLLFAFNRGSKQFELKTLLEVANNDSCDRSLVSVVELPVQTLGPITLASFDGREALQKLQVARTGSIKGVRKKLMTVDSADLLDMALAAYRKGDDSSFKDTMSYALMGGGSHDTCPPDSYIAAKYYYPQRPGWSNDLGFLLGEAGYYAESIELLNAVIAHNPERTVAYLNLADSYWAMNDKERAVPAYKQYASRMSEAGKVSKIPARVAERSVGGSGS</sequence>
<reference evidence="2 3" key="1">
    <citation type="submission" date="2016-10" db="EMBL/GenBank/DDBJ databases">
        <title>Comparative genome analysis of multiple Pseudomonas spp. focuses on biocontrol and plant growth promoting traits.</title>
        <authorList>
            <person name="Tao X.-Y."/>
            <person name="Taylor C.G."/>
        </authorList>
    </citation>
    <scope>NUCLEOTIDE SEQUENCE [LARGE SCALE GENOMIC DNA]</scope>
    <source>
        <strain evidence="2 3">2F9</strain>
    </source>
</reference>
<evidence type="ECO:0000256" key="1">
    <source>
        <dbReference type="SAM" id="SignalP"/>
    </source>
</evidence>
<dbReference type="EMBL" id="MOBY01000010">
    <property type="protein sequence ID" value="RON94071.1"/>
    <property type="molecule type" value="Genomic_DNA"/>
</dbReference>
<accession>A0A423N7F5</accession>